<dbReference type="EMBL" id="JBJJXI010000051">
    <property type="protein sequence ID" value="KAL3400448.1"/>
    <property type="molecule type" value="Genomic_DNA"/>
</dbReference>
<evidence type="ECO:0000313" key="1">
    <source>
        <dbReference type="EMBL" id="KAL3400448.1"/>
    </source>
</evidence>
<name>A0ABD2X4Z7_9HYME</name>
<proteinExistence type="predicted"/>
<keyword evidence="2" id="KW-1185">Reference proteome</keyword>
<dbReference type="InterPro" id="IPR032675">
    <property type="entry name" value="LRR_dom_sf"/>
</dbReference>
<dbReference type="Proteomes" id="UP001627154">
    <property type="component" value="Unassembled WGS sequence"/>
</dbReference>
<sequence length="447" mass="52148">MESSTRDLVRKFRKMNSDQALLYFDSYADADMVKVFELFTVGERLAVENAAIRWKELAPMAWSRTTTEDVCDYFKSKKDLTMDDVISVLERCAQFLTHICLKVSHHKIKHATDVRKGEKLFKLLTDKAERVQKIHWDFEVPVEPLMKFYEARIHQLEEHDNKDYCSVKTDRVMRLLKKAQSLKTFNWTLGVPERCLFYRTRSILEALPEDLTTLNINCTEDEFSIETLFRPLERFENLRSFSFTGGARLSTDRTVGAPAQLPASVEHVEIDRFGEREFIRCFRDVNSLRHLSITGGKFRADDLVKLVEQNPNLEHLALRDMDYLCEKQFAIVAGLPNLTSLHLHRLLRLDGPSFTSLKKLQVLHVSYCRRVWLESIIELADVAENLHEIQIAENPMPKTEELRQCLNTLAKERECTITLEVLNPDKKKRKHYSFPNDSIFSCLNRSR</sequence>
<dbReference type="Gene3D" id="3.80.10.10">
    <property type="entry name" value="Ribonuclease Inhibitor"/>
    <property type="match status" value="1"/>
</dbReference>
<gene>
    <name evidence="1" type="ORF">TKK_006305</name>
</gene>
<dbReference type="AlphaFoldDB" id="A0ABD2X4Z7"/>
<protein>
    <submittedName>
        <fullName evidence="1">Uncharacterized protein</fullName>
    </submittedName>
</protein>
<accession>A0ABD2X4Z7</accession>
<dbReference type="SUPFAM" id="SSF52047">
    <property type="entry name" value="RNI-like"/>
    <property type="match status" value="1"/>
</dbReference>
<reference evidence="1 2" key="1">
    <citation type="journal article" date="2024" name="bioRxiv">
        <title>A reference genome for Trichogramma kaykai: A tiny desert-dwelling parasitoid wasp with competing sex-ratio distorters.</title>
        <authorList>
            <person name="Culotta J."/>
            <person name="Lindsey A.R."/>
        </authorList>
    </citation>
    <scope>NUCLEOTIDE SEQUENCE [LARGE SCALE GENOMIC DNA]</scope>
    <source>
        <strain evidence="1 2">KSX58</strain>
    </source>
</reference>
<comment type="caution">
    <text evidence="1">The sequence shown here is derived from an EMBL/GenBank/DDBJ whole genome shotgun (WGS) entry which is preliminary data.</text>
</comment>
<organism evidence="1 2">
    <name type="scientific">Trichogramma kaykai</name>
    <dbReference type="NCBI Taxonomy" id="54128"/>
    <lineage>
        <taxon>Eukaryota</taxon>
        <taxon>Metazoa</taxon>
        <taxon>Ecdysozoa</taxon>
        <taxon>Arthropoda</taxon>
        <taxon>Hexapoda</taxon>
        <taxon>Insecta</taxon>
        <taxon>Pterygota</taxon>
        <taxon>Neoptera</taxon>
        <taxon>Endopterygota</taxon>
        <taxon>Hymenoptera</taxon>
        <taxon>Apocrita</taxon>
        <taxon>Proctotrupomorpha</taxon>
        <taxon>Chalcidoidea</taxon>
        <taxon>Trichogrammatidae</taxon>
        <taxon>Trichogramma</taxon>
    </lineage>
</organism>
<evidence type="ECO:0000313" key="2">
    <source>
        <dbReference type="Proteomes" id="UP001627154"/>
    </source>
</evidence>